<dbReference type="PANTHER" id="PTHR11081:SF65">
    <property type="entry name" value="DNA DAMAGE-INDUCIBLE PROTEIN DIN7-RELATED"/>
    <property type="match status" value="1"/>
</dbReference>
<dbReference type="Pfam" id="PF00752">
    <property type="entry name" value="XPG_N"/>
    <property type="match status" value="1"/>
</dbReference>
<evidence type="ECO:0000313" key="5">
    <source>
        <dbReference type="EMBL" id="CAB4024630.1"/>
    </source>
</evidence>
<dbReference type="PANTHER" id="PTHR11081">
    <property type="entry name" value="FLAP ENDONUCLEASE FAMILY MEMBER"/>
    <property type="match status" value="1"/>
</dbReference>
<accession>A0A7D9L157</accession>
<dbReference type="InterPro" id="IPR006085">
    <property type="entry name" value="XPG_DNA_repair_N"/>
</dbReference>
<keyword evidence="5" id="KW-0378">Hydrolase</keyword>
<organism evidence="5 6">
    <name type="scientific">Paramuricea clavata</name>
    <name type="common">Red gorgonian</name>
    <name type="synonym">Violescent sea-whip</name>
    <dbReference type="NCBI Taxonomy" id="317549"/>
    <lineage>
        <taxon>Eukaryota</taxon>
        <taxon>Metazoa</taxon>
        <taxon>Cnidaria</taxon>
        <taxon>Anthozoa</taxon>
        <taxon>Octocorallia</taxon>
        <taxon>Malacalcyonacea</taxon>
        <taxon>Plexauridae</taxon>
        <taxon>Paramuricea</taxon>
    </lineage>
</organism>
<keyword evidence="3" id="KW-0234">DNA repair</keyword>
<dbReference type="InterPro" id="IPR029060">
    <property type="entry name" value="PIN-like_dom_sf"/>
</dbReference>
<reference evidence="5" key="1">
    <citation type="submission" date="2020-04" db="EMBL/GenBank/DDBJ databases">
        <authorList>
            <person name="Alioto T."/>
            <person name="Alioto T."/>
            <person name="Gomez Garrido J."/>
        </authorList>
    </citation>
    <scope>NUCLEOTIDE SEQUENCE</scope>
    <source>
        <strain evidence="5">A484AB</strain>
    </source>
</reference>
<keyword evidence="6" id="KW-1185">Reference proteome</keyword>
<dbReference type="PRINTS" id="PR00853">
    <property type="entry name" value="XPGRADSUPER"/>
</dbReference>
<dbReference type="InterPro" id="IPR019974">
    <property type="entry name" value="XPG_CS"/>
</dbReference>
<keyword evidence="1" id="KW-0255">Endonuclease</keyword>
<dbReference type="InterPro" id="IPR006084">
    <property type="entry name" value="XPG/Rad2"/>
</dbReference>
<dbReference type="GO" id="GO:0006281">
    <property type="term" value="P:DNA repair"/>
    <property type="evidence" value="ECO:0007669"/>
    <property type="project" value="UniProtKB-KW"/>
</dbReference>
<evidence type="ECO:0000259" key="4">
    <source>
        <dbReference type="SMART" id="SM00485"/>
    </source>
</evidence>
<dbReference type="EMBL" id="CACRXK020013143">
    <property type="protein sequence ID" value="CAB4024630.1"/>
    <property type="molecule type" value="Genomic_DNA"/>
</dbReference>
<dbReference type="InterPro" id="IPR006086">
    <property type="entry name" value="XPG-I_dom"/>
</dbReference>
<evidence type="ECO:0000256" key="3">
    <source>
        <dbReference type="ARBA" id="ARBA00023204"/>
    </source>
</evidence>
<dbReference type="Gene3D" id="3.40.50.1010">
    <property type="entry name" value="5'-nuclease"/>
    <property type="match status" value="1"/>
</dbReference>
<dbReference type="GO" id="GO:0004527">
    <property type="term" value="F:exonuclease activity"/>
    <property type="evidence" value="ECO:0007669"/>
    <property type="project" value="UniProtKB-KW"/>
</dbReference>
<evidence type="ECO:0000256" key="2">
    <source>
        <dbReference type="ARBA" id="ARBA00022763"/>
    </source>
</evidence>
<dbReference type="Pfam" id="PF00867">
    <property type="entry name" value="XPG_I"/>
    <property type="match status" value="1"/>
</dbReference>
<gene>
    <name evidence="5" type="ORF">PACLA_8A011827</name>
</gene>
<keyword evidence="2" id="KW-0227">DNA damage</keyword>
<dbReference type="AlphaFoldDB" id="A0A7D9L157"/>
<dbReference type="SUPFAM" id="SSF88723">
    <property type="entry name" value="PIN domain-like"/>
    <property type="match status" value="1"/>
</dbReference>
<dbReference type="OrthoDB" id="5972718at2759"/>
<protein>
    <submittedName>
        <fullName evidence="5">Exonuclease 1</fullName>
    </submittedName>
</protein>
<evidence type="ECO:0000256" key="1">
    <source>
        <dbReference type="ARBA" id="ARBA00022759"/>
    </source>
</evidence>
<feature type="domain" description="XPG N-terminal" evidence="4">
    <location>
        <begin position="1"/>
        <end position="96"/>
    </location>
</feature>
<sequence>MGINTLLPFLKDVTVKVNIESLNGQSAAVDASCWIHRALSTRYKQNGNDSRLQGILELYIDILQRSGIKPFIVFDGLPLLAKEKKQNKARTKAAEHMQKGETSAANKLLVGSAQIAYAMTTTFIRLCRYKNIDYIVAPYEADSQIAFLTRNGHVDLLSMRIQIY</sequence>
<keyword evidence="5" id="KW-0540">Nuclease</keyword>
<dbReference type="Proteomes" id="UP001152795">
    <property type="component" value="Unassembled WGS sequence"/>
</dbReference>
<keyword evidence="5" id="KW-0269">Exonuclease</keyword>
<comment type="caution">
    <text evidence="5">The sequence shown here is derived from an EMBL/GenBank/DDBJ whole genome shotgun (WGS) entry which is preliminary data.</text>
</comment>
<dbReference type="PROSITE" id="PS00841">
    <property type="entry name" value="XPG_1"/>
    <property type="match status" value="1"/>
</dbReference>
<name>A0A7D9L157_PARCT</name>
<dbReference type="GO" id="GO:0017108">
    <property type="term" value="F:5'-flap endonuclease activity"/>
    <property type="evidence" value="ECO:0007669"/>
    <property type="project" value="TreeGrafter"/>
</dbReference>
<dbReference type="SMART" id="SM00485">
    <property type="entry name" value="XPGN"/>
    <property type="match status" value="1"/>
</dbReference>
<proteinExistence type="predicted"/>
<evidence type="ECO:0000313" key="6">
    <source>
        <dbReference type="Proteomes" id="UP001152795"/>
    </source>
</evidence>